<proteinExistence type="predicted"/>
<dbReference type="InterPro" id="IPR029058">
    <property type="entry name" value="AB_hydrolase_fold"/>
</dbReference>
<dbReference type="SUPFAM" id="SSF53474">
    <property type="entry name" value="alpha/beta-Hydrolases"/>
    <property type="match status" value="1"/>
</dbReference>
<dbReference type="Proteomes" id="UP000237968">
    <property type="component" value="Unassembled WGS sequence"/>
</dbReference>
<evidence type="ECO:0000259" key="1">
    <source>
        <dbReference type="Pfam" id="PF12697"/>
    </source>
</evidence>
<keyword evidence="3" id="KW-1185">Reference proteome</keyword>
<reference evidence="2 3" key="1">
    <citation type="submission" date="2018-03" db="EMBL/GenBank/DDBJ databases">
        <title>Draft Genome Sequences of the Obligatory Marine Myxobacteria Enhygromyxa salina SWB005.</title>
        <authorList>
            <person name="Poehlein A."/>
            <person name="Moghaddam J.A."/>
            <person name="Harms H."/>
            <person name="Alanjari M."/>
            <person name="Koenig G.M."/>
            <person name="Daniel R."/>
            <person name="Schaeberle T.F."/>
        </authorList>
    </citation>
    <scope>NUCLEOTIDE SEQUENCE [LARGE SCALE GENOMIC DNA]</scope>
    <source>
        <strain evidence="2 3">SWB005</strain>
    </source>
</reference>
<feature type="domain" description="AB hydrolase-1" evidence="1">
    <location>
        <begin position="76"/>
        <end position="268"/>
    </location>
</feature>
<dbReference type="InterPro" id="IPR000073">
    <property type="entry name" value="AB_hydrolase_1"/>
</dbReference>
<gene>
    <name evidence="2" type="ORF">ENSA5_37520</name>
</gene>
<comment type="caution">
    <text evidence="2">The sequence shown here is derived from an EMBL/GenBank/DDBJ whole genome shotgun (WGS) entry which is preliminary data.</text>
</comment>
<keyword evidence="2" id="KW-0378">Hydrolase</keyword>
<evidence type="ECO:0000313" key="2">
    <source>
        <dbReference type="EMBL" id="PRP95882.1"/>
    </source>
</evidence>
<sequence length="292" mass="30961">MSNPIALLRSANTVLSPVVPRVSGGIAARLFTTPRRHDPPVRELIAEQQGERERVDFGPDGGELSVLRFGQGPRVLAMHGWEGRATQWGPLAGRLDRAGFELVALDGPAHGHSPGRRAHPVAFADALLAADRKFGPFAAVVGHSMGVPSVAIALARGLRAEQAVLIAGPSNVEDVLARFAAMLGLGPAAAREVEVRVLDIVGSSARELSIAELSRRVRQPALVIHSKDDREVPFADALDHVDHWPDARLLAVDGLGHRRIIRDEAVLEAIVDVIAPAPAHAESDDAAVAAMS</sequence>
<dbReference type="AlphaFoldDB" id="A0A2S9XSN8"/>
<evidence type="ECO:0000313" key="3">
    <source>
        <dbReference type="Proteomes" id="UP000237968"/>
    </source>
</evidence>
<dbReference type="OrthoDB" id="9785408at2"/>
<protein>
    <submittedName>
        <fullName evidence="2">Alpha/beta hydrolase family protein</fullName>
    </submittedName>
</protein>
<dbReference type="EMBL" id="PVNK01000166">
    <property type="protein sequence ID" value="PRP95882.1"/>
    <property type="molecule type" value="Genomic_DNA"/>
</dbReference>
<dbReference type="Gene3D" id="3.40.50.1820">
    <property type="entry name" value="alpha/beta hydrolase"/>
    <property type="match status" value="1"/>
</dbReference>
<dbReference type="GO" id="GO:0016787">
    <property type="term" value="F:hydrolase activity"/>
    <property type="evidence" value="ECO:0007669"/>
    <property type="project" value="UniProtKB-KW"/>
</dbReference>
<organism evidence="2 3">
    <name type="scientific">Enhygromyxa salina</name>
    <dbReference type="NCBI Taxonomy" id="215803"/>
    <lineage>
        <taxon>Bacteria</taxon>
        <taxon>Pseudomonadati</taxon>
        <taxon>Myxococcota</taxon>
        <taxon>Polyangia</taxon>
        <taxon>Nannocystales</taxon>
        <taxon>Nannocystaceae</taxon>
        <taxon>Enhygromyxa</taxon>
    </lineage>
</organism>
<name>A0A2S9XSN8_9BACT</name>
<accession>A0A2S9XSN8</accession>
<dbReference type="Pfam" id="PF12697">
    <property type="entry name" value="Abhydrolase_6"/>
    <property type="match status" value="1"/>
</dbReference>
<dbReference type="RefSeq" id="WP_106393080.1">
    <property type="nucleotide sequence ID" value="NZ_PVNK01000166.1"/>
</dbReference>